<dbReference type="SUPFAM" id="SSF82714">
    <property type="entry name" value="Multidrug efflux transporter AcrB TolC docking domain, DN and DC subdomains"/>
    <property type="match status" value="1"/>
</dbReference>
<dbReference type="Gene3D" id="1.20.1640.10">
    <property type="entry name" value="Multidrug efflux transporter AcrB transmembrane domain"/>
    <property type="match status" value="2"/>
</dbReference>
<dbReference type="EMBL" id="UOFO01000093">
    <property type="protein sequence ID" value="VAW86378.1"/>
    <property type="molecule type" value="Genomic_DNA"/>
</dbReference>
<dbReference type="AlphaFoldDB" id="A0A3B0YZ93"/>
<dbReference type="Gene3D" id="3.30.70.1320">
    <property type="entry name" value="Multidrug efflux transporter AcrB pore domain like"/>
    <property type="match status" value="1"/>
</dbReference>
<dbReference type="GO" id="GO:0005886">
    <property type="term" value="C:plasma membrane"/>
    <property type="evidence" value="ECO:0007669"/>
    <property type="project" value="TreeGrafter"/>
</dbReference>
<dbReference type="PRINTS" id="PR00702">
    <property type="entry name" value="ACRIFLAVINRP"/>
</dbReference>
<proteinExistence type="predicted"/>
<feature type="transmembrane region" description="Helical" evidence="1">
    <location>
        <begin position="847"/>
        <end position="866"/>
    </location>
</feature>
<name>A0A3B0YZ93_9ZZZZ</name>
<feature type="transmembrane region" description="Helical" evidence="1">
    <location>
        <begin position="948"/>
        <end position="969"/>
    </location>
</feature>
<feature type="transmembrane region" description="Helical" evidence="1">
    <location>
        <begin position="12"/>
        <end position="32"/>
    </location>
</feature>
<dbReference type="PANTHER" id="PTHR32063:SF0">
    <property type="entry name" value="SWARMING MOTILITY PROTEIN SWRC"/>
    <property type="match status" value="1"/>
</dbReference>
<feature type="transmembrane region" description="Helical" evidence="1">
    <location>
        <begin position="335"/>
        <end position="354"/>
    </location>
</feature>
<dbReference type="GO" id="GO:0042910">
    <property type="term" value="F:xenobiotic transmembrane transporter activity"/>
    <property type="evidence" value="ECO:0007669"/>
    <property type="project" value="TreeGrafter"/>
</dbReference>
<accession>A0A3B0YZ93</accession>
<feature type="transmembrane region" description="Helical" evidence="1">
    <location>
        <begin position="899"/>
        <end position="920"/>
    </location>
</feature>
<dbReference type="SUPFAM" id="SSF82866">
    <property type="entry name" value="Multidrug efflux transporter AcrB transmembrane domain"/>
    <property type="match status" value="2"/>
</dbReference>
<feature type="transmembrane region" description="Helical" evidence="1">
    <location>
        <begin position="432"/>
        <end position="454"/>
    </location>
</feature>
<dbReference type="InterPro" id="IPR001036">
    <property type="entry name" value="Acrflvin-R"/>
</dbReference>
<feature type="transmembrane region" description="Helical" evidence="1">
    <location>
        <begin position="387"/>
        <end position="412"/>
    </location>
</feature>
<dbReference type="SUPFAM" id="SSF82693">
    <property type="entry name" value="Multidrug efflux transporter AcrB pore domain, PN1, PN2, PC1 and PC2 subdomains"/>
    <property type="match status" value="2"/>
</dbReference>
<organism evidence="2">
    <name type="scientific">hydrothermal vent metagenome</name>
    <dbReference type="NCBI Taxonomy" id="652676"/>
    <lineage>
        <taxon>unclassified sequences</taxon>
        <taxon>metagenomes</taxon>
        <taxon>ecological metagenomes</taxon>
    </lineage>
</organism>
<dbReference type="InterPro" id="IPR027463">
    <property type="entry name" value="AcrB_DN_DC_subdom"/>
</dbReference>
<keyword evidence="1" id="KW-1133">Transmembrane helix</keyword>
<feature type="transmembrane region" description="Helical" evidence="1">
    <location>
        <begin position="975"/>
        <end position="995"/>
    </location>
</feature>
<feature type="transmembrane region" description="Helical" evidence="1">
    <location>
        <begin position="460"/>
        <end position="483"/>
    </location>
</feature>
<feature type="transmembrane region" description="Helical" evidence="1">
    <location>
        <begin position="522"/>
        <end position="540"/>
    </location>
</feature>
<reference evidence="2" key="1">
    <citation type="submission" date="2018-06" db="EMBL/GenBank/DDBJ databases">
        <authorList>
            <person name="Zhirakovskaya E."/>
        </authorList>
    </citation>
    <scope>NUCLEOTIDE SEQUENCE</scope>
</reference>
<feature type="transmembrane region" description="Helical" evidence="1">
    <location>
        <begin position="361"/>
        <end position="381"/>
    </location>
</feature>
<evidence type="ECO:0000256" key="1">
    <source>
        <dbReference type="SAM" id="Phobius"/>
    </source>
</evidence>
<keyword evidence="1" id="KW-0812">Transmembrane</keyword>
<dbReference type="Gene3D" id="3.30.2090.10">
    <property type="entry name" value="Multidrug efflux transporter AcrB TolC docking domain, DN and DC subdomains"/>
    <property type="match status" value="2"/>
</dbReference>
<dbReference type="Pfam" id="PF00873">
    <property type="entry name" value="ACR_tran"/>
    <property type="match status" value="1"/>
</dbReference>
<dbReference type="Gene3D" id="3.30.70.1440">
    <property type="entry name" value="Multidrug efflux transporter AcrB pore domain"/>
    <property type="match status" value="1"/>
</dbReference>
<gene>
    <name evidence="2" type="ORF">MNBD_GAMMA16-1760</name>
</gene>
<keyword evidence="1" id="KW-0472">Membrane</keyword>
<protein>
    <submittedName>
        <fullName evidence="2">Acriflavin resistance protein</fullName>
    </submittedName>
</protein>
<evidence type="ECO:0000313" key="2">
    <source>
        <dbReference type="EMBL" id="VAW86378.1"/>
    </source>
</evidence>
<feature type="transmembrane region" description="Helical" evidence="1">
    <location>
        <begin position="873"/>
        <end position="893"/>
    </location>
</feature>
<dbReference type="PANTHER" id="PTHR32063">
    <property type="match status" value="1"/>
</dbReference>
<sequence>MSLTRGSLANPVGVVVAVLLALIFGAIGLSRLPVQLTPEIIEPEIQITTNWRAAAPEEVEAAIIEPQEDVLRGLPGLVEIQAKAQRGRGQITLTFVVGTSKERALLEVMNRLNRVPRYPADAEEPILSSVGGNSRAIAWFILKPIAGNERDIASYQEYIEEVVQTRFERVPGVAMSEVRGGREREVRITFDPFKAAELGVQLPVAAQLAGGAEDISGGFVEVGKRRYTLRYTGAYKVEDLEELVIDWRQGTPVLLRDVAKVEVRLQDKSSFVIQNGDASMAVNAHRESGVNVIEVMDGLRAAMTELEAGPLKRAGLSIEQVYDETIYIHRSIEMVQTNLALGILLAIAVLWWFLRHLRSTLMVALAIPLCVIPTFLVLDMASRTINVISLAGLAFAVGMVLDAAIIVLENIVRRREGGESSHDAAQRGTSQVWGALLASTATTAAIFLPVVFLADEAGQLFADLALTIAVAITFSLLVAVTVLPTAAQQWLHKSELKDVHASWWDAATAGIMRLTSSRARRFLWIITLTAVSLLTAYQLFPKPDYLPDGNRNLVFAFILPPPGMNIDTLQEEMGEVVAQRMQPYVSGEQEPKVKNYFFVAFSRGVFMGARTEDPYETEQLVPLINRIINGFPDTIAFAKRSSLFGGFGEGKSINVDIQGTSVDSLLLAAQTGFGLITQHIPGATVRPFPGLDLSEPELQLKPKEREIAEAGWNRQTLSGIVRAFGDGLFIGDYFDGQQRLDIILRAEPWDTPEDLLTIPVATPSAGIQPLGELLTLIRTSGPQEIRRIDRRRTITLQVNVPDDISLSEALQILKEKVEPELIDYLPEDGEIQYTGTASKLDSALNNMVGTFILAIIILYLLISALFRSFFDSLLVLMTIPLAGVGGILALYVMDLTLDLLTMIGFVILLGLVVNNAILLVHQTRTAEREGIARRDAVEQAIRLRLRPILMSTLTSLFGMLPLLLLQGAGTELYRGLAGVIVGGMLVSTVFTLILLPSLLRIGEARYSTLSTNRKTA</sequence>
<dbReference type="Gene3D" id="3.30.70.1430">
    <property type="entry name" value="Multidrug efflux transporter AcrB pore domain"/>
    <property type="match status" value="2"/>
</dbReference>